<organism evidence="9 10">
    <name type="scientific">Roseobacter fucihabitans</name>
    <dbReference type="NCBI Taxonomy" id="1537242"/>
    <lineage>
        <taxon>Bacteria</taxon>
        <taxon>Pseudomonadati</taxon>
        <taxon>Pseudomonadota</taxon>
        <taxon>Alphaproteobacteria</taxon>
        <taxon>Rhodobacterales</taxon>
        <taxon>Roseobacteraceae</taxon>
        <taxon>Roseobacter</taxon>
    </lineage>
</organism>
<dbReference type="Gene3D" id="3.40.630.10">
    <property type="entry name" value="Zn peptidases"/>
    <property type="match status" value="2"/>
</dbReference>
<dbReference type="NCBIfam" id="NF009558">
    <property type="entry name" value="PRK13013.1"/>
    <property type="match status" value="1"/>
</dbReference>
<dbReference type="PANTHER" id="PTHR43808:SF32">
    <property type="entry name" value="ARGE_DAPE-RELATED DEACYLASE"/>
    <property type="match status" value="1"/>
</dbReference>
<dbReference type="Pfam" id="PF01546">
    <property type="entry name" value="Peptidase_M20"/>
    <property type="match status" value="1"/>
</dbReference>
<evidence type="ECO:0000256" key="5">
    <source>
        <dbReference type="ARBA" id="ARBA00022801"/>
    </source>
</evidence>
<reference evidence="10" key="1">
    <citation type="submission" date="2024-01" db="EMBL/GenBank/DDBJ databases">
        <title>Roseobacter fucihabitans sp. nov., isolated from the brown alga Fucus spiralis.</title>
        <authorList>
            <person name="Hahnke S."/>
            <person name="Berger M."/>
            <person name="Schlingloff A."/>
            <person name="Athale I."/>
            <person name="Neumann-Schaal M."/>
            <person name="Adenaya A."/>
            <person name="Poehlein A."/>
            <person name="Daniel R."/>
            <person name="Pertersen J."/>
            <person name="Brinkhoff T."/>
        </authorList>
    </citation>
    <scope>NUCLEOTIDE SEQUENCE [LARGE SCALE GENOMIC DNA]</scope>
    <source>
        <strain evidence="10">B14</strain>
    </source>
</reference>
<comment type="cofactor">
    <cofactor evidence="2">
        <name>Zn(2+)</name>
        <dbReference type="ChEBI" id="CHEBI:29105"/>
    </cofactor>
</comment>
<dbReference type="SUPFAM" id="SSF53187">
    <property type="entry name" value="Zn-dependent exopeptidases"/>
    <property type="match status" value="1"/>
</dbReference>
<comment type="cofactor">
    <cofactor evidence="1">
        <name>Co(2+)</name>
        <dbReference type="ChEBI" id="CHEBI:48828"/>
    </cofactor>
</comment>
<evidence type="ECO:0000256" key="6">
    <source>
        <dbReference type="ARBA" id="ARBA00022833"/>
    </source>
</evidence>
<dbReference type="InterPro" id="IPR002933">
    <property type="entry name" value="Peptidase_M20"/>
</dbReference>
<keyword evidence="10" id="KW-1185">Reference proteome</keyword>
<keyword evidence="4" id="KW-0479">Metal-binding</keyword>
<dbReference type="Proteomes" id="UP001318682">
    <property type="component" value="Chromosome"/>
</dbReference>
<proteinExistence type="inferred from homology"/>
<evidence type="ECO:0000259" key="8">
    <source>
        <dbReference type="Pfam" id="PF07687"/>
    </source>
</evidence>
<dbReference type="NCBIfam" id="TIGR01910">
    <property type="entry name" value="DapE-ArgE"/>
    <property type="match status" value="1"/>
</dbReference>
<dbReference type="Gene3D" id="3.30.70.360">
    <property type="match status" value="1"/>
</dbReference>
<dbReference type="InterPro" id="IPR010182">
    <property type="entry name" value="ArgE/DapE"/>
</dbReference>
<evidence type="ECO:0000313" key="10">
    <source>
        <dbReference type="Proteomes" id="UP001318682"/>
    </source>
</evidence>
<dbReference type="PANTHER" id="PTHR43808">
    <property type="entry name" value="ACETYLORNITHINE DEACETYLASE"/>
    <property type="match status" value="1"/>
</dbReference>
<evidence type="ECO:0000256" key="3">
    <source>
        <dbReference type="ARBA" id="ARBA00006247"/>
    </source>
</evidence>
<protein>
    <submittedName>
        <fullName evidence="9">Succinyl-diaminopimelate desuccinylase</fullName>
        <ecNumber evidence="9">3.5.1.18</ecNumber>
    </submittedName>
</protein>
<dbReference type="GO" id="GO:0009014">
    <property type="term" value="F:succinyl-diaminopimelate desuccinylase activity"/>
    <property type="evidence" value="ECO:0007669"/>
    <property type="project" value="UniProtKB-EC"/>
</dbReference>
<gene>
    <name evidence="9" type="primary">dapE_3</name>
    <name evidence="9" type="ORF">ROLI_040710</name>
</gene>
<dbReference type="Pfam" id="PF07687">
    <property type="entry name" value="M20_dimer"/>
    <property type="match status" value="1"/>
</dbReference>
<accession>A0ABZ2C029</accession>
<keyword evidence="5 9" id="KW-0378">Hydrolase</keyword>
<evidence type="ECO:0000256" key="2">
    <source>
        <dbReference type="ARBA" id="ARBA00001947"/>
    </source>
</evidence>
<evidence type="ECO:0000256" key="7">
    <source>
        <dbReference type="ARBA" id="ARBA00023285"/>
    </source>
</evidence>
<name>A0ABZ2C029_9RHOB</name>
<dbReference type="InterPro" id="IPR036264">
    <property type="entry name" value="Bact_exopeptidase_dim_dom"/>
</dbReference>
<comment type="similarity">
    <text evidence="3">Belongs to the peptidase M20A family.</text>
</comment>
<dbReference type="SUPFAM" id="SSF55031">
    <property type="entry name" value="Bacterial exopeptidase dimerisation domain"/>
    <property type="match status" value="1"/>
</dbReference>
<dbReference type="EMBL" id="CP143423">
    <property type="protein sequence ID" value="WVX50970.1"/>
    <property type="molecule type" value="Genomic_DNA"/>
</dbReference>
<dbReference type="InterPro" id="IPR011650">
    <property type="entry name" value="Peptidase_M20_dimer"/>
</dbReference>
<sequence>MSLRHIATPGLPFAARGSTVLAMTTPLNNAIDSKRDAIIDLTRALIRIPTLNPPGENYREICEFLDRRLKAHGFETQLIRATGTPGDSAKYPRWNIVARRAGRHAGECVHFNSHTDVVEVGRGWSMDPFGGEEKDGKIYGRGACDMKGGLAASIIAAETFIETHPDFTGAIEISGTADEESGGYGGVAYLAEQGYFDPTRVQHVIIPEPLNKDRICLGHRGGWWAEIETKGEIAHGSMPFLGDCAVRHMGAVLNAFEDRLFPAMAARRTDMPVVPDGARQSTMNINSIHGGQPEQSDDFTGLPAHCVPDACRIVIDRRFLVEEPLDQVRDEVTALLEGLKSSRADFDYELTEINAVLPSMTDRNAPVVQTVARAIRDVMGKEAQYVASPGTYDQKHIDRIGKLKNCIAYGPGILELAHKPDEYIGIDDMLDSAKVMGAALETLLLPCNDVQRDRKT</sequence>
<keyword evidence="7" id="KW-0170">Cobalt</keyword>
<evidence type="ECO:0000313" key="9">
    <source>
        <dbReference type="EMBL" id="WVX50970.1"/>
    </source>
</evidence>
<keyword evidence="6" id="KW-0862">Zinc</keyword>
<evidence type="ECO:0000256" key="1">
    <source>
        <dbReference type="ARBA" id="ARBA00001941"/>
    </source>
</evidence>
<evidence type="ECO:0000256" key="4">
    <source>
        <dbReference type="ARBA" id="ARBA00022723"/>
    </source>
</evidence>
<dbReference type="InterPro" id="IPR050072">
    <property type="entry name" value="Peptidase_M20A"/>
</dbReference>
<feature type="domain" description="Peptidase M20 dimerisation" evidence="8">
    <location>
        <begin position="218"/>
        <end position="337"/>
    </location>
</feature>
<dbReference type="EC" id="3.5.1.18" evidence="9"/>